<reference evidence="6" key="1">
    <citation type="submission" date="2022-03" db="EMBL/GenBank/DDBJ databases">
        <authorList>
            <person name="Sayadi A."/>
        </authorList>
    </citation>
    <scope>NUCLEOTIDE SEQUENCE</scope>
</reference>
<comment type="caution">
    <text evidence="6">The sequence shown here is derived from an EMBL/GenBank/DDBJ whole genome shotgun (WGS) entry which is preliminary data.</text>
</comment>
<proteinExistence type="inferred from homology"/>
<dbReference type="InterPro" id="IPR006709">
    <property type="entry name" value="SSU_processome_Utp14"/>
</dbReference>
<dbReference type="Proteomes" id="UP001152888">
    <property type="component" value="Unassembled WGS sequence"/>
</dbReference>
<gene>
    <name evidence="6" type="ORF">ACAOBT_LOCUS9619</name>
</gene>
<keyword evidence="7" id="KW-1185">Reference proteome</keyword>
<dbReference type="Pfam" id="PF04615">
    <property type="entry name" value="Utp14"/>
    <property type="match status" value="1"/>
</dbReference>
<dbReference type="OrthoDB" id="277439at2759"/>
<evidence type="ECO:0008006" key="8">
    <source>
        <dbReference type="Google" id="ProtNLM"/>
    </source>
</evidence>
<dbReference type="GO" id="GO:0006364">
    <property type="term" value="P:rRNA processing"/>
    <property type="evidence" value="ECO:0007669"/>
    <property type="project" value="InterPro"/>
</dbReference>
<evidence type="ECO:0000313" key="6">
    <source>
        <dbReference type="EMBL" id="CAH1971804.1"/>
    </source>
</evidence>
<dbReference type="EMBL" id="CAKOFQ010006790">
    <property type="protein sequence ID" value="CAH1971804.1"/>
    <property type="molecule type" value="Genomic_DNA"/>
</dbReference>
<evidence type="ECO:0000313" key="7">
    <source>
        <dbReference type="Proteomes" id="UP001152888"/>
    </source>
</evidence>
<protein>
    <recommendedName>
        <fullName evidence="8">U3 small nucleolar RNA-associated protein 14 homolog A</fullName>
    </recommendedName>
</protein>
<evidence type="ECO:0000256" key="3">
    <source>
        <dbReference type="ARBA" id="ARBA00022553"/>
    </source>
</evidence>
<evidence type="ECO:0000256" key="5">
    <source>
        <dbReference type="SAM" id="MobiDB-lite"/>
    </source>
</evidence>
<organism evidence="6 7">
    <name type="scientific">Acanthoscelides obtectus</name>
    <name type="common">Bean weevil</name>
    <name type="synonym">Bruchus obtectus</name>
    <dbReference type="NCBI Taxonomy" id="200917"/>
    <lineage>
        <taxon>Eukaryota</taxon>
        <taxon>Metazoa</taxon>
        <taxon>Ecdysozoa</taxon>
        <taxon>Arthropoda</taxon>
        <taxon>Hexapoda</taxon>
        <taxon>Insecta</taxon>
        <taxon>Pterygota</taxon>
        <taxon>Neoptera</taxon>
        <taxon>Endopterygota</taxon>
        <taxon>Coleoptera</taxon>
        <taxon>Polyphaga</taxon>
        <taxon>Cucujiformia</taxon>
        <taxon>Chrysomeloidea</taxon>
        <taxon>Chrysomelidae</taxon>
        <taxon>Bruchinae</taxon>
        <taxon>Bruchini</taxon>
        <taxon>Acanthoscelides</taxon>
    </lineage>
</organism>
<evidence type="ECO:0000256" key="2">
    <source>
        <dbReference type="ARBA" id="ARBA00007774"/>
    </source>
</evidence>
<dbReference type="PANTHER" id="PTHR14150:SF12">
    <property type="entry name" value="U3 SMALL NUCLEOLAR RNA-ASSOCIATED PROTEIN 14 HOMOLOG A"/>
    <property type="match status" value="1"/>
</dbReference>
<comment type="subcellular location">
    <subcellularLocation>
        <location evidence="1">Nucleus</location>
        <location evidence="1">Nucleolus</location>
    </subcellularLocation>
</comment>
<keyword evidence="4" id="KW-0539">Nucleus</keyword>
<dbReference type="PANTHER" id="PTHR14150">
    <property type="entry name" value="U3 SMALL NUCLEOLAR RNA-ASSOCIATED PROTEIN 14"/>
    <property type="match status" value="1"/>
</dbReference>
<keyword evidence="3" id="KW-0597">Phosphoprotein</keyword>
<name>A0A9P0P629_ACAOB</name>
<evidence type="ECO:0000256" key="4">
    <source>
        <dbReference type="ARBA" id="ARBA00023242"/>
    </source>
</evidence>
<sequence length="779" mass="89787">MSDSEDFEVSEDEIEENKHDRLVQDVLNLNKVQNVKKPSRTEPTLKISEFNLVKSVTGNRGTIHLNELTKALAGRKKHETIAQRVETTSKKGKTLPKPLEKPQAERIRRTLNYEKTRLQLDRWEAFVASNRAAAQQVFPLECIEKVKFEEKKAEKFPTTFRIKTDLQKKLELLDPKVEEYHINTEEKDEYPLTLQELKEKRKEAAKLRAHQSFQEAKARRQNKIKSKKYHRILRREKIKQKLKEFEELQKTNPEEAMKKLEDIDKARAEERFSLRHKNTGQWARSKLVRAKYDKETRQVLAQQLAISRDLTQKINDESDADEENISQANEEVHITSDSENPWMGNLKPNKEVLDFVSGYKKYWSEKGNEPQCNTVEQVTESSQKIAMDGVSEIDMEDNKIEGFTENSEEVITNGANEEVKENETEDKFTNKRKRKSPLQQQDAKKNSKEKITRVGLKNRKLDRVNIASIEVSKDKNLQKIIQKLDVSSTSEWDVEDAFEILEENIKKKVNKKAKQIKNISTKKTKKGTSLKQKVKKVDLSMPSKSKKHVIDEEMLETPGSMEPADEDPTVTSGMDQLKQIIDVTNVNTEVNVNPEKFLNVKTTRLDTAIPDFATTDENEEEAVAGQKELIMEAFEDDDVAAEFEKEKAEEIDKNKPKDIDLNLPGWGSWAGANIDSSKRKRRRFIIKMPPEIPRKDSNKGALIINEKAEKKIKPLLVSEVPFPFKSVKDYEASIRAPIGNNWVPETAFRRFIEPPVITKMGAIIEPISKSILVGQKKVY</sequence>
<comment type="similarity">
    <text evidence="2">Belongs to the UTP14 family.</text>
</comment>
<evidence type="ECO:0000256" key="1">
    <source>
        <dbReference type="ARBA" id="ARBA00004604"/>
    </source>
</evidence>
<feature type="region of interest" description="Disordered" evidence="5">
    <location>
        <begin position="411"/>
        <end position="450"/>
    </location>
</feature>
<dbReference type="GO" id="GO:0032040">
    <property type="term" value="C:small-subunit processome"/>
    <property type="evidence" value="ECO:0007669"/>
    <property type="project" value="InterPro"/>
</dbReference>
<feature type="compositionally biased region" description="Basic and acidic residues" evidence="5">
    <location>
        <begin position="417"/>
        <end position="429"/>
    </location>
</feature>
<accession>A0A9P0P629</accession>
<dbReference type="AlphaFoldDB" id="A0A9P0P629"/>